<keyword evidence="1" id="KW-0378">Hydrolase</keyword>
<protein>
    <submittedName>
        <fullName evidence="3">Nitrilase/cyanide hydratase and apolipoprotein N-acyltransferase</fullName>
    </submittedName>
</protein>
<dbReference type="AlphaFoldDB" id="A0A7U3YPL8"/>
<gene>
    <name evidence="3" type="ordered locus">Despr_3100</name>
</gene>
<dbReference type="Proteomes" id="UP000006365">
    <property type="component" value="Chromosome"/>
</dbReference>
<dbReference type="CDD" id="cd07197">
    <property type="entry name" value="nitrilase"/>
    <property type="match status" value="1"/>
</dbReference>
<evidence type="ECO:0000313" key="3">
    <source>
        <dbReference type="EMBL" id="ADW19233.1"/>
    </source>
</evidence>
<name>A0A7U3YPL8_DESPD</name>
<reference evidence="3 4" key="1">
    <citation type="journal article" date="2011" name="Stand. Genomic Sci.">
        <title>Complete genome sequence of Desulfobulbus propionicus type strain (1pr3).</title>
        <authorList>
            <person name="Pagani I."/>
            <person name="Lapidus A."/>
            <person name="Nolan M."/>
            <person name="Lucas S."/>
            <person name="Hammon N."/>
            <person name="Deshpande S."/>
            <person name="Cheng J.F."/>
            <person name="Chertkov O."/>
            <person name="Davenport K."/>
            <person name="Tapia R."/>
            <person name="Han C."/>
            <person name="Goodwin L."/>
            <person name="Pitluck S."/>
            <person name="Liolios K."/>
            <person name="Mavromatis K."/>
            <person name="Ivanova N."/>
            <person name="Mikhailova N."/>
            <person name="Pati A."/>
            <person name="Chen A."/>
            <person name="Palaniappan K."/>
            <person name="Land M."/>
            <person name="Hauser L."/>
            <person name="Chang Y.J."/>
            <person name="Jeffries C.D."/>
            <person name="Detter J.C."/>
            <person name="Brambilla E."/>
            <person name="Kannan K.P."/>
            <person name="Djao O.D."/>
            <person name="Rohde M."/>
            <person name="Pukall R."/>
            <person name="Spring S."/>
            <person name="Goker M."/>
            <person name="Sikorski J."/>
            <person name="Woyke T."/>
            <person name="Bristow J."/>
            <person name="Eisen J.A."/>
            <person name="Markowitz V."/>
            <person name="Hugenholtz P."/>
            <person name="Kyrpides N.C."/>
            <person name="Klenk H.P."/>
        </authorList>
    </citation>
    <scope>NUCLEOTIDE SEQUENCE [LARGE SCALE GENOMIC DNA]</scope>
    <source>
        <strain evidence="4">ATCC 33891 / DSM 2032 / 1pr3</strain>
    </source>
</reference>
<organism evidence="3 4">
    <name type="scientific">Desulfobulbus propionicus (strain ATCC 33891 / DSM 2032 / VKM B-1956 / 1pr3)</name>
    <dbReference type="NCBI Taxonomy" id="577650"/>
    <lineage>
        <taxon>Bacteria</taxon>
        <taxon>Pseudomonadati</taxon>
        <taxon>Thermodesulfobacteriota</taxon>
        <taxon>Desulfobulbia</taxon>
        <taxon>Desulfobulbales</taxon>
        <taxon>Desulfobulbaceae</taxon>
        <taxon>Desulfobulbus</taxon>
    </lineage>
</organism>
<feature type="domain" description="CN hydrolase" evidence="2">
    <location>
        <begin position="4"/>
        <end position="242"/>
    </location>
</feature>
<dbReference type="SUPFAM" id="SSF56317">
    <property type="entry name" value="Carbon-nitrogen hydrolase"/>
    <property type="match status" value="1"/>
</dbReference>
<dbReference type="InterPro" id="IPR050345">
    <property type="entry name" value="Aliph_Amidase/BUP"/>
</dbReference>
<dbReference type="EMBL" id="CP002364">
    <property type="protein sequence ID" value="ADW19233.1"/>
    <property type="molecule type" value="Genomic_DNA"/>
</dbReference>
<dbReference type="PANTHER" id="PTHR43674:SF16">
    <property type="entry name" value="CARBON-NITROGEN FAMILY, PUTATIVE (AFU_ORTHOLOGUE AFUA_5G02350)-RELATED"/>
    <property type="match status" value="1"/>
</dbReference>
<dbReference type="KEGG" id="dpr:Despr_3100"/>
<evidence type="ECO:0000313" key="4">
    <source>
        <dbReference type="Proteomes" id="UP000006365"/>
    </source>
</evidence>
<dbReference type="PANTHER" id="PTHR43674">
    <property type="entry name" value="NITRILASE C965.09-RELATED"/>
    <property type="match status" value="1"/>
</dbReference>
<keyword evidence="4" id="KW-1185">Reference proteome</keyword>
<dbReference type="PROSITE" id="PS50263">
    <property type="entry name" value="CN_HYDROLASE"/>
    <property type="match status" value="1"/>
</dbReference>
<dbReference type="RefSeq" id="WP_015725758.1">
    <property type="nucleotide sequence ID" value="NC_014972.1"/>
</dbReference>
<accession>A0A7U3YPL8</accession>
<evidence type="ECO:0000259" key="2">
    <source>
        <dbReference type="PROSITE" id="PS50263"/>
    </source>
</evidence>
<dbReference type="Gene3D" id="3.60.110.10">
    <property type="entry name" value="Carbon-nitrogen hydrolase"/>
    <property type="match status" value="1"/>
</dbReference>
<dbReference type="InterPro" id="IPR036526">
    <property type="entry name" value="C-N_Hydrolase_sf"/>
</dbReference>
<evidence type="ECO:0000256" key="1">
    <source>
        <dbReference type="ARBA" id="ARBA00022801"/>
    </source>
</evidence>
<dbReference type="InterPro" id="IPR003010">
    <property type="entry name" value="C-N_Hydrolase"/>
</dbReference>
<sequence>MAFLKFGLMHLSVEYKQPEANRQQLLDLCHVAGKKGVQMVVAPEMVISGYSFADMRDVAPYVEAVDGPTLSEVGKICRHYGMYACIGMAERDPANGILYNSAFVLDAEGEIVCRYRKMNAEFRWACPGNPYENNTFDTPWGRMGVLICSDSYHSLMARVTALRGANLLLVLANWPPLGLDPLEIWRARALENGLFVLACNRTGKDLLMDCRHAPSAIVSPQGIVQLQKCSRTSKLLRINLPLNADHKLLSGNRLKRLTSRSTDHVHPCTLNRTGIDDLTTFLHLPPPGKLEVRCHCSEQAGAIPPIRNTNPNSEGGADTLHLLPINDYDDADMANLHDWCVSQGQKILLVRTMEAVKAVYWFDGHTRPFSLGVFSDSVAMPIPFPCCDCGPARIHLLPERALYHPEMVLACAKEGADVVVIFSRSFTDAVQLLGGARTVEQVAVVVISAGGAGIWLPPEGHQRWQETLVQQGENGGVILDTRKTRVKRFQDRIDYPTLLRHYSPNHQVPLDRWAIAQPGGLT</sequence>
<dbReference type="Pfam" id="PF00795">
    <property type="entry name" value="CN_hydrolase"/>
    <property type="match status" value="1"/>
</dbReference>
<proteinExistence type="predicted"/>
<dbReference type="GO" id="GO:0016811">
    <property type="term" value="F:hydrolase activity, acting on carbon-nitrogen (but not peptide) bonds, in linear amides"/>
    <property type="evidence" value="ECO:0007669"/>
    <property type="project" value="TreeGrafter"/>
</dbReference>